<protein>
    <recommendedName>
        <fullName evidence="1">Polysaccharide pyruvyl transferase domain-containing protein</fullName>
    </recommendedName>
</protein>
<dbReference type="InterPro" id="IPR007345">
    <property type="entry name" value="Polysacch_pyruvyl_Trfase"/>
</dbReference>
<accession>A0A6N8FI42</accession>
<sequence>MNKELLLLGAFDRYNYGDLLFPIIFKKYIEVYRNDIYNHYSKIIPTALENSDLSKVGGLPTVAWKDLNKNTNKDVIVVGGDVLGATTSGLYLDSLDSFYKQIVMKIVKKYINKNYIQYKADKKFQVNNILPYVPNYSEENIKNITYNAVSGSGLISQKIDDEHKKIIINRLEKSSYVSVRDNKSQEALVSAGIDVKLSPDSAAVMSDFFPLSELSKEVSDKNILSLQEKKYVVLQVGYWKSKNNINEIVEQLKLIYSTGNVEVVLLPIGFASNHDDLIALNKISNKLDFKHYYFKDISIWDIMFIIGSASFFLGTSLHGNITAMSFGVPNMGLNKNIYKLDKYLNSWGTKPFNKCINFNEIYDQYIKSKDFDKEALQVNQMNTRKLVYENNNNLLNMLLS</sequence>
<organism evidence="2 3">
    <name type="scientific">Ornithinibacillus caprae</name>
    <dbReference type="NCBI Taxonomy" id="2678566"/>
    <lineage>
        <taxon>Bacteria</taxon>
        <taxon>Bacillati</taxon>
        <taxon>Bacillota</taxon>
        <taxon>Bacilli</taxon>
        <taxon>Bacillales</taxon>
        <taxon>Bacillaceae</taxon>
        <taxon>Ornithinibacillus</taxon>
    </lineage>
</organism>
<dbReference type="Pfam" id="PF04230">
    <property type="entry name" value="PS_pyruv_trans"/>
    <property type="match status" value="1"/>
</dbReference>
<dbReference type="PANTHER" id="PTHR36836">
    <property type="entry name" value="COLANIC ACID BIOSYNTHESIS PROTEIN WCAK"/>
    <property type="match status" value="1"/>
</dbReference>
<evidence type="ECO:0000313" key="2">
    <source>
        <dbReference type="EMBL" id="MUK87419.1"/>
    </source>
</evidence>
<proteinExistence type="predicted"/>
<name>A0A6N8FI42_9BACI</name>
<comment type="caution">
    <text evidence="2">The sequence shown here is derived from an EMBL/GenBank/DDBJ whole genome shotgun (WGS) entry which is preliminary data.</text>
</comment>
<feature type="domain" description="Polysaccharide pyruvyl transferase" evidence="1">
    <location>
        <begin position="156"/>
        <end position="333"/>
    </location>
</feature>
<evidence type="ECO:0000313" key="3">
    <source>
        <dbReference type="Proteomes" id="UP000469125"/>
    </source>
</evidence>
<reference evidence="2 3" key="1">
    <citation type="submission" date="2019-11" db="EMBL/GenBank/DDBJ databases">
        <authorList>
            <person name="Li X."/>
        </authorList>
    </citation>
    <scope>NUCLEOTIDE SEQUENCE [LARGE SCALE GENOMIC DNA]</scope>
    <source>
        <strain evidence="2 3">L9</strain>
    </source>
</reference>
<dbReference type="PANTHER" id="PTHR36836:SF1">
    <property type="entry name" value="COLANIC ACID BIOSYNTHESIS PROTEIN WCAK"/>
    <property type="match status" value="1"/>
</dbReference>
<keyword evidence="3" id="KW-1185">Reference proteome</keyword>
<dbReference type="RefSeq" id="WP_155667095.1">
    <property type="nucleotide sequence ID" value="NZ_WOCA01000002.1"/>
</dbReference>
<evidence type="ECO:0000259" key="1">
    <source>
        <dbReference type="Pfam" id="PF04230"/>
    </source>
</evidence>
<dbReference type="Proteomes" id="UP000469125">
    <property type="component" value="Unassembled WGS sequence"/>
</dbReference>
<dbReference type="AlphaFoldDB" id="A0A6N8FI42"/>
<gene>
    <name evidence="2" type="ORF">GMD78_03255</name>
</gene>
<dbReference type="EMBL" id="WOCA01000002">
    <property type="protein sequence ID" value="MUK87419.1"/>
    <property type="molecule type" value="Genomic_DNA"/>
</dbReference>